<evidence type="ECO:0000313" key="3">
    <source>
        <dbReference type="EMBL" id="KAL1639160.1"/>
    </source>
</evidence>
<dbReference type="Proteomes" id="UP001521184">
    <property type="component" value="Unassembled WGS sequence"/>
</dbReference>
<evidence type="ECO:0000256" key="1">
    <source>
        <dbReference type="SAM" id="MobiDB-lite"/>
    </source>
</evidence>
<feature type="transmembrane region" description="Helical" evidence="2">
    <location>
        <begin position="334"/>
        <end position="357"/>
    </location>
</feature>
<proteinExistence type="predicted"/>
<keyword evidence="4" id="KW-1185">Reference proteome</keyword>
<dbReference type="EMBL" id="JAKEKT020000068">
    <property type="protein sequence ID" value="KAL1639160.1"/>
    <property type="molecule type" value="Genomic_DNA"/>
</dbReference>
<protein>
    <submittedName>
        <fullName evidence="3">Uncharacterized protein</fullName>
    </submittedName>
</protein>
<reference evidence="3 4" key="1">
    <citation type="journal article" date="2023" name="Plant Dis.">
        <title>First Report of Diplodia intermedia Causing Canker and Dieback Diseases on Apple Trees in Canada.</title>
        <authorList>
            <person name="Ellouze W."/>
            <person name="Ilyukhin E."/>
            <person name="Sulman M."/>
            <person name="Ali S."/>
        </authorList>
    </citation>
    <scope>NUCLEOTIDE SEQUENCE [LARGE SCALE GENOMIC DNA]</scope>
    <source>
        <strain evidence="3 4">M45-28</strain>
    </source>
</reference>
<accession>A0ABR3TIE1</accession>
<evidence type="ECO:0000313" key="4">
    <source>
        <dbReference type="Proteomes" id="UP001521184"/>
    </source>
</evidence>
<feature type="region of interest" description="Disordered" evidence="1">
    <location>
        <begin position="132"/>
        <end position="153"/>
    </location>
</feature>
<name>A0ABR3TIE1_9PEZI</name>
<keyword evidence="2" id="KW-1133">Transmembrane helix</keyword>
<evidence type="ECO:0000256" key="2">
    <source>
        <dbReference type="SAM" id="Phobius"/>
    </source>
</evidence>
<gene>
    <name evidence="3" type="ORF">SLS58_008247</name>
</gene>
<organism evidence="3 4">
    <name type="scientific">Diplodia intermedia</name>
    <dbReference type="NCBI Taxonomy" id="856260"/>
    <lineage>
        <taxon>Eukaryota</taxon>
        <taxon>Fungi</taxon>
        <taxon>Dikarya</taxon>
        <taxon>Ascomycota</taxon>
        <taxon>Pezizomycotina</taxon>
        <taxon>Dothideomycetes</taxon>
        <taxon>Dothideomycetes incertae sedis</taxon>
        <taxon>Botryosphaeriales</taxon>
        <taxon>Botryosphaeriaceae</taxon>
        <taxon>Diplodia</taxon>
    </lineage>
</organism>
<keyword evidence="2" id="KW-0812">Transmembrane</keyword>
<feature type="transmembrane region" description="Helical" evidence="2">
    <location>
        <begin position="363"/>
        <end position="383"/>
    </location>
</feature>
<sequence length="445" mass="48422">MSAVAGTLGSVIGYLGAEVAETTLIERLLWPQRFYTYTSPSTILKLSFLMPMSGPLHRAALHALDAFRDRGLYRGACQGHMLGTAFYPDRGLSGYHRTARRAPDRECAHEVRNCLWVAALRCVDQAEPAAYARPTTTASTTTTDPEQGGGGSAQITRARQKLFTLHLDTRVSLQQQRESQAAATAAAAGAAKGSSGGGARGQPVVHVTEGAASVATFVGMVASELSTVLLAVAVAWWRRTFWLTAYLCVPLVLKLLGAWLAVRREPLQDAAAAVLATSADGGAERAARREMFEIISPDIGFVLVTAPSSDVVFQFFRHYGHPLRITRLDRVREVLSIALVYLFVIYFPAGLVSLLWMDEDTQYLWLGYQVYVIAAMHAGRLIGLNECATLEERIGKIFETEATVCLDAPSGSSIFARLEVETVKSVTKGRERVDELVREALETVV</sequence>
<keyword evidence="2" id="KW-0472">Membrane</keyword>
<feature type="compositionally biased region" description="Low complexity" evidence="1">
    <location>
        <begin position="132"/>
        <end position="145"/>
    </location>
</feature>
<feature type="transmembrane region" description="Helical" evidence="2">
    <location>
        <begin position="214"/>
        <end position="237"/>
    </location>
</feature>
<comment type="caution">
    <text evidence="3">The sequence shown here is derived from an EMBL/GenBank/DDBJ whole genome shotgun (WGS) entry which is preliminary data.</text>
</comment>
<feature type="transmembrane region" description="Helical" evidence="2">
    <location>
        <begin position="243"/>
        <end position="262"/>
    </location>
</feature>